<proteinExistence type="predicted"/>
<gene>
    <name evidence="1" type="ORF">BVG79_00187</name>
</gene>
<dbReference type="RefSeq" id="WP_085785253.1">
    <property type="nucleotide sequence ID" value="NZ_CP019937.1"/>
</dbReference>
<dbReference type="AlphaFoldDB" id="A0A1W6NX14"/>
<name>A0A1W6NX14_9RHOB</name>
<dbReference type="EMBL" id="CP019937">
    <property type="protein sequence ID" value="ARO13547.1"/>
    <property type="molecule type" value="Genomic_DNA"/>
</dbReference>
<dbReference type="Proteomes" id="UP000242447">
    <property type="component" value="Chromosome"/>
</dbReference>
<protein>
    <submittedName>
        <fullName evidence="1">Uncharacterized protein</fullName>
    </submittedName>
</protein>
<accession>A0A1W6NX14</accession>
<dbReference type="InterPro" id="IPR006311">
    <property type="entry name" value="TAT_signal"/>
</dbReference>
<organism evidence="1 2">
    <name type="scientific">Ketogulonicigenium robustum</name>
    <dbReference type="NCBI Taxonomy" id="92947"/>
    <lineage>
        <taxon>Bacteria</taxon>
        <taxon>Pseudomonadati</taxon>
        <taxon>Pseudomonadota</taxon>
        <taxon>Alphaproteobacteria</taxon>
        <taxon>Rhodobacterales</taxon>
        <taxon>Roseobacteraceae</taxon>
        <taxon>Ketogulonicigenium</taxon>
    </lineage>
</organism>
<dbReference type="KEGG" id="kro:BVG79_00187"/>
<evidence type="ECO:0000313" key="2">
    <source>
        <dbReference type="Proteomes" id="UP000242447"/>
    </source>
</evidence>
<evidence type="ECO:0000313" key="1">
    <source>
        <dbReference type="EMBL" id="ARO13547.1"/>
    </source>
</evidence>
<reference evidence="1 2" key="1">
    <citation type="submission" date="2017-02" db="EMBL/GenBank/DDBJ databases">
        <title>Ketogulonicigenium robustum SPU B003 Genome sequencing and assembly.</title>
        <authorList>
            <person name="Li Y."/>
            <person name="Liu L."/>
            <person name="Wang C."/>
            <person name="Zhang M."/>
            <person name="Zhang T."/>
            <person name="Zhang Y."/>
        </authorList>
    </citation>
    <scope>NUCLEOTIDE SEQUENCE [LARGE SCALE GENOMIC DNA]</scope>
    <source>
        <strain evidence="1 2">SPU_B003</strain>
    </source>
</reference>
<sequence>MSLSRRSLVTEFGTALAVLTLWLLAIVSPLHQVSAFAHEAGISTVWTICEVPQEHGSSSHDPVMMACPMHGMGKGHTALLLPVFAGLHLYTTTFTILTTRLYEARLWARIQPHPVQPRAPPGLV</sequence>
<dbReference type="PROSITE" id="PS51318">
    <property type="entry name" value="TAT"/>
    <property type="match status" value="1"/>
</dbReference>
<keyword evidence="2" id="KW-1185">Reference proteome</keyword>
<dbReference type="OrthoDB" id="9963788at2"/>
<dbReference type="STRING" id="92947.BVG79_00187"/>